<keyword evidence="1" id="KW-1133">Transmembrane helix</keyword>
<accession>A0A5C6U217</accession>
<evidence type="ECO:0000256" key="1">
    <source>
        <dbReference type="SAM" id="Phobius"/>
    </source>
</evidence>
<keyword evidence="1" id="KW-0472">Membrane</keyword>
<evidence type="ECO:0000313" key="3">
    <source>
        <dbReference type="Proteomes" id="UP000321832"/>
    </source>
</evidence>
<proteinExistence type="predicted"/>
<name>A0A5C6U217_9BURK</name>
<evidence type="ECO:0000313" key="2">
    <source>
        <dbReference type="EMBL" id="TXC65981.1"/>
    </source>
</evidence>
<keyword evidence="3" id="KW-1185">Reference proteome</keyword>
<comment type="caution">
    <text evidence="2">The sequence shown here is derived from an EMBL/GenBank/DDBJ whole genome shotgun (WGS) entry which is preliminary data.</text>
</comment>
<gene>
    <name evidence="2" type="ORF">FSC37_08625</name>
</gene>
<reference evidence="2 3" key="1">
    <citation type="submission" date="2019-08" db="EMBL/GenBank/DDBJ databases">
        <authorList>
            <person name="Khan S.A."/>
            <person name="Jeon C.O."/>
            <person name="Jeong S.E."/>
        </authorList>
    </citation>
    <scope>NUCLEOTIDE SEQUENCE [LARGE SCALE GENOMIC DNA]</scope>
    <source>
        <strain evidence="3">IMCC1728</strain>
    </source>
</reference>
<dbReference type="AlphaFoldDB" id="A0A5C6U217"/>
<organism evidence="2 3">
    <name type="scientific">Piscinibacter aquaticus</name>
    <dbReference type="NCBI Taxonomy" id="392597"/>
    <lineage>
        <taxon>Bacteria</taxon>
        <taxon>Pseudomonadati</taxon>
        <taxon>Pseudomonadota</taxon>
        <taxon>Betaproteobacteria</taxon>
        <taxon>Burkholderiales</taxon>
        <taxon>Sphaerotilaceae</taxon>
        <taxon>Piscinibacter</taxon>
    </lineage>
</organism>
<sequence length="81" mass="9001">MTHRRSDFKPSQVYDWEVEPHDERPSEFAQSTGYRVHSGFYVAPVVTARRRGSGAMVWLMASGVVGLALAGLLVLVKLLRG</sequence>
<keyword evidence="1" id="KW-0812">Transmembrane</keyword>
<protein>
    <submittedName>
        <fullName evidence="2">Uncharacterized protein</fullName>
    </submittedName>
</protein>
<dbReference type="EMBL" id="VOPW01000001">
    <property type="protein sequence ID" value="TXC65981.1"/>
    <property type="molecule type" value="Genomic_DNA"/>
</dbReference>
<feature type="transmembrane region" description="Helical" evidence="1">
    <location>
        <begin position="57"/>
        <end position="79"/>
    </location>
</feature>
<dbReference type="Proteomes" id="UP000321832">
    <property type="component" value="Unassembled WGS sequence"/>
</dbReference>